<gene>
    <name evidence="1" type="ORF">PLEPLA_LOCUS27240</name>
</gene>
<name>A0A9N7YV31_PLEPL</name>
<comment type="caution">
    <text evidence="1">The sequence shown here is derived from an EMBL/GenBank/DDBJ whole genome shotgun (WGS) entry which is preliminary data.</text>
</comment>
<reference evidence="1" key="1">
    <citation type="submission" date="2020-03" db="EMBL/GenBank/DDBJ databases">
        <authorList>
            <person name="Weist P."/>
        </authorList>
    </citation>
    <scope>NUCLEOTIDE SEQUENCE</scope>
</reference>
<dbReference type="Proteomes" id="UP001153269">
    <property type="component" value="Unassembled WGS sequence"/>
</dbReference>
<protein>
    <submittedName>
        <fullName evidence="1">Uncharacterized protein</fullName>
    </submittedName>
</protein>
<dbReference type="AlphaFoldDB" id="A0A9N7YV31"/>
<keyword evidence="2" id="KW-1185">Reference proteome</keyword>
<sequence length="120" mass="13034">MEEELAKHLKQLADQFHGLAPVKCRELAFEYAEKNNIPVPANLTEKQCAEKPGHPFLARGGNSHALIFTAPERIGGPRERWRACSSDTGRLEMAAAALALETAATAKAQAHGSFKAPFQP</sequence>
<evidence type="ECO:0000313" key="2">
    <source>
        <dbReference type="Proteomes" id="UP001153269"/>
    </source>
</evidence>
<dbReference type="EMBL" id="CADEAL010002288">
    <property type="protein sequence ID" value="CAB1439453.1"/>
    <property type="molecule type" value="Genomic_DNA"/>
</dbReference>
<accession>A0A9N7YV31</accession>
<proteinExistence type="predicted"/>
<evidence type="ECO:0000313" key="1">
    <source>
        <dbReference type="EMBL" id="CAB1439453.1"/>
    </source>
</evidence>
<organism evidence="1 2">
    <name type="scientific">Pleuronectes platessa</name>
    <name type="common">European plaice</name>
    <dbReference type="NCBI Taxonomy" id="8262"/>
    <lineage>
        <taxon>Eukaryota</taxon>
        <taxon>Metazoa</taxon>
        <taxon>Chordata</taxon>
        <taxon>Craniata</taxon>
        <taxon>Vertebrata</taxon>
        <taxon>Euteleostomi</taxon>
        <taxon>Actinopterygii</taxon>
        <taxon>Neopterygii</taxon>
        <taxon>Teleostei</taxon>
        <taxon>Neoteleostei</taxon>
        <taxon>Acanthomorphata</taxon>
        <taxon>Carangaria</taxon>
        <taxon>Pleuronectiformes</taxon>
        <taxon>Pleuronectoidei</taxon>
        <taxon>Pleuronectidae</taxon>
        <taxon>Pleuronectes</taxon>
    </lineage>
</organism>